<evidence type="ECO:0000313" key="3">
    <source>
        <dbReference type="Proteomes" id="UP000001876"/>
    </source>
</evidence>
<dbReference type="PANTHER" id="PTHR46564">
    <property type="entry name" value="TRANSPOSASE"/>
    <property type="match status" value="1"/>
</dbReference>
<dbReference type="GO" id="GO:0003676">
    <property type="term" value="F:nucleic acid binding"/>
    <property type="evidence" value="ECO:0007669"/>
    <property type="project" value="InterPro"/>
</dbReference>
<dbReference type="GeneID" id="9690317"/>
<sequence>MAFVRAKFIESGCRKTSDQIASLLQWHYGIEISGGGVRAAFKRHGISYKRITRMDKRAFTERVKLLTRMFLLRRVMLNADEGVWADEMIYSSEEVGSNYGWMTKGERACQIDDGRSSGPRVMFLAAMTKEGVMQGCTLPVPQPLTVTGHVFEQWCEFYVIPAMIAQGKTYIVLDNARVHRKNVLRVMFAAAGLRVYFLPPYSPWFQPIEKIFLSTHMKCNRQVEHVRANFVRRVIDVLEAHTPAECAGCLRATGWN</sequence>
<gene>
    <name evidence="2" type="ORF">MICPUCDRAFT_54851</name>
</gene>
<feature type="domain" description="Tc1-like transposase DDE" evidence="1">
    <location>
        <begin position="83"/>
        <end position="221"/>
    </location>
</feature>
<dbReference type="OrthoDB" id="2142724at2759"/>
<dbReference type="PANTHER" id="PTHR46564:SF1">
    <property type="entry name" value="TRANSPOSASE"/>
    <property type="match status" value="1"/>
</dbReference>
<name>C1NAD1_MICPC</name>
<dbReference type="InterPro" id="IPR038717">
    <property type="entry name" value="Tc1-like_DDE_dom"/>
</dbReference>
<organism evidence="3">
    <name type="scientific">Micromonas pusilla (strain CCMP1545)</name>
    <name type="common">Picoplanktonic green alga</name>
    <dbReference type="NCBI Taxonomy" id="564608"/>
    <lineage>
        <taxon>Eukaryota</taxon>
        <taxon>Viridiplantae</taxon>
        <taxon>Chlorophyta</taxon>
        <taxon>Mamiellophyceae</taxon>
        <taxon>Mamiellales</taxon>
        <taxon>Mamiellaceae</taxon>
        <taxon>Micromonas</taxon>
    </lineage>
</organism>
<keyword evidence="3" id="KW-1185">Reference proteome</keyword>
<evidence type="ECO:0000313" key="2">
    <source>
        <dbReference type="EMBL" id="EEH50922.1"/>
    </source>
</evidence>
<dbReference type="InterPro" id="IPR036397">
    <property type="entry name" value="RNaseH_sf"/>
</dbReference>
<dbReference type="RefSeq" id="XP_003064942.1">
    <property type="nucleotide sequence ID" value="XM_003064896.1"/>
</dbReference>
<dbReference type="Proteomes" id="UP000001876">
    <property type="component" value="Unassembled WGS sequence"/>
</dbReference>
<dbReference type="Pfam" id="PF13358">
    <property type="entry name" value="DDE_3"/>
    <property type="match status" value="1"/>
</dbReference>
<dbReference type="Gene3D" id="3.30.420.10">
    <property type="entry name" value="Ribonuclease H-like superfamily/Ribonuclease H"/>
    <property type="match status" value="1"/>
</dbReference>
<dbReference type="STRING" id="564608.C1NAD1"/>
<dbReference type="OMA" id="WADEMIY"/>
<dbReference type="KEGG" id="mpp:MICPUCDRAFT_54851"/>
<reference evidence="2 3" key="1">
    <citation type="journal article" date="2009" name="Science">
        <title>Green evolution and dynamic adaptations revealed by genomes of the marine picoeukaryotes Micromonas.</title>
        <authorList>
            <person name="Worden A.Z."/>
            <person name="Lee J.H."/>
            <person name="Mock T."/>
            <person name="Rouze P."/>
            <person name="Simmons M.P."/>
            <person name="Aerts A.L."/>
            <person name="Allen A.E."/>
            <person name="Cuvelier M.L."/>
            <person name="Derelle E."/>
            <person name="Everett M.V."/>
            <person name="Foulon E."/>
            <person name="Grimwood J."/>
            <person name="Gundlach H."/>
            <person name="Henrissat B."/>
            <person name="Napoli C."/>
            <person name="McDonald S.M."/>
            <person name="Parker M.S."/>
            <person name="Rombauts S."/>
            <person name="Salamov A."/>
            <person name="Von Dassow P."/>
            <person name="Badger J.H."/>
            <person name="Coutinho P.M."/>
            <person name="Demir E."/>
            <person name="Dubchak I."/>
            <person name="Gentemann C."/>
            <person name="Eikrem W."/>
            <person name="Gready J.E."/>
            <person name="John U."/>
            <person name="Lanier W."/>
            <person name="Lindquist E.A."/>
            <person name="Lucas S."/>
            <person name="Mayer K.F."/>
            <person name="Moreau H."/>
            <person name="Not F."/>
            <person name="Otillar R."/>
            <person name="Panaud O."/>
            <person name="Pangilinan J."/>
            <person name="Paulsen I."/>
            <person name="Piegu B."/>
            <person name="Poliakov A."/>
            <person name="Robbens S."/>
            <person name="Schmutz J."/>
            <person name="Toulza E."/>
            <person name="Wyss T."/>
            <person name="Zelensky A."/>
            <person name="Zhou K."/>
            <person name="Armbrust E.V."/>
            <person name="Bhattacharya D."/>
            <person name="Goodenough U.W."/>
            <person name="Van de Peer Y."/>
            <person name="Grigoriev I.V."/>
        </authorList>
    </citation>
    <scope>NUCLEOTIDE SEQUENCE [LARGE SCALE GENOMIC DNA]</scope>
    <source>
        <strain evidence="2 3">CCMP1545</strain>
    </source>
</reference>
<proteinExistence type="predicted"/>
<evidence type="ECO:0000259" key="1">
    <source>
        <dbReference type="Pfam" id="PF13358"/>
    </source>
</evidence>
<protein>
    <recommendedName>
        <fullName evidence="1">Tc1-like transposase DDE domain-containing protein</fullName>
    </recommendedName>
</protein>
<dbReference type="EMBL" id="GG663753">
    <property type="protein sequence ID" value="EEH50922.1"/>
    <property type="molecule type" value="Genomic_DNA"/>
</dbReference>
<dbReference type="AlphaFoldDB" id="C1NAD1"/>
<accession>C1NAD1</accession>